<dbReference type="CDD" id="cd21152">
    <property type="entry name" value="PUA_TruB_bacterial"/>
    <property type="match status" value="1"/>
</dbReference>
<evidence type="ECO:0000256" key="2">
    <source>
        <dbReference type="ARBA" id="ARBA00022694"/>
    </source>
</evidence>
<dbReference type="AlphaFoldDB" id="A0A3B1A6C5"/>
<dbReference type="CDD" id="cd02573">
    <property type="entry name" value="PseudoU_synth_EcTruB"/>
    <property type="match status" value="1"/>
</dbReference>
<feature type="domain" description="tRNA pseudouridine synthase II TruB subfamily 1 C-terminal" evidence="5">
    <location>
        <begin position="245"/>
        <end position="302"/>
    </location>
</feature>
<dbReference type="InterPro" id="IPR015947">
    <property type="entry name" value="PUA-like_sf"/>
</dbReference>
<dbReference type="PANTHER" id="PTHR13767">
    <property type="entry name" value="TRNA-PSEUDOURIDINE SYNTHASE"/>
    <property type="match status" value="1"/>
</dbReference>
<name>A0A3B1A6C5_9ZZZZ</name>
<dbReference type="Gene3D" id="2.30.130.10">
    <property type="entry name" value="PUA domain"/>
    <property type="match status" value="1"/>
</dbReference>
<dbReference type="InterPro" id="IPR015240">
    <property type="entry name" value="tRNA_sdUridine_synth_fam1_C"/>
</dbReference>
<dbReference type="EC" id="5.4.99.25" evidence="1"/>
<proteinExistence type="inferred from homology"/>
<accession>A0A3B1A6C5</accession>
<feature type="domain" description="Pseudouridine synthase II N-terminal" evidence="4">
    <location>
        <begin position="32"/>
        <end position="180"/>
    </location>
</feature>
<dbReference type="HAMAP" id="MF_01080">
    <property type="entry name" value="TruB_bact"/>
    <property type="match status" value="1"/>
</dbReference>
<dbReference type="GO" id="GO:0003723">
    <property type="term" value="F:RNA binding"/>
    <property type="evidence" value="ECO:0007669"/>
    <property type="project" value="InterPro"/>
</dbReference>
<dbReference type="SUPFAM" id="SSF55120">
    <property type="entry name" value="Pseudouridine synthase"/>
    <property type="match status" value="1"/>
</dbReference>
<dbReference type="GO" id="GO:1990481">
    <property type="term" value="P:mRNA pseudouridine synthesis"/>
    <property type="evidence" value="ECO:0007669"/>
    <property type="project" value="TreeGrafter"/>
</dbReference>
<dbReference type="SUPFAM" id="SSF88697">
    <property type="entry name" value="PUA domain-like"/>
    <property type="match status" value="1"/>
</dbReference>
<organism evidence="7">
    <name type="scientific">hydrothermal vent metagenome</name>
    <dbReference type="NCBI Taxonomy" id="652676"/>
    <lineage>
        <taxon>unclassified sequences</taxon>
        <taxon>metagenomes</taxon>
        <taxon>ecological metagenomes</taxon>
    </lineage>
</organism>
<dbReference type="Pfam" id="PF01509">
    <property type="entry name" value="TruB_N"/>
    <property type="match status" value="1"/>
</dbReference>
<dbReference type="GO" id="GO:0160148">
    <property type="term" value="F:tRNA pseudouridine(55) synthase activity"/>
    <property type="evidence" value="ECO:0007669"/>
    <property type="project" value="UniProtKB-EC"/>
</dbReference>
<keyword evidence="3 7" id="KW-0413">Isomerase</keyword>
<dbReference type="FunFam" id="2.30.130.10:FF:000012">
    <property type="entry name" value="tRNA pseudouridine synthase B"/>
    <property type="match status" value="1"/>
</dbReference>
<dbReference type="InterPro" id="IPR020103">
    <property type="entry name" value="PsdUridine_synth_cat_dom_sf"/>
</dbReference>
<dbReference type="Pfam" id="PF16198">
    <property type="entry name" value="TruB_C_2"/>
    <property type="match status" value="1"/>
</dbReference>
<evidence type="ECO:0000259" key="4">
    <source>
        <dbReference type="Pfam" id="PF01509"/>
    </source>
</evidence>
<dbReference type="PANTHER" id="PTHR13767:SF2">
    <property type="entry name" value="PSEUDOURIDYLATE SYNTHASE TRUB1"/>
    <property type="match status" value="1"/>
</dbReference>
<dbReference type="Gene3D" id="3.30.2350.10">
    <property type="entry name" value="Pseudouridine synthase"/>
    <property type="match status" value="1"/>
</dbReference>
<sequence length="304" mass="33202">MARKRKGRAVHGIILLDKSSGISSNAALQQVKRLFNAQKAGHTGSLDPLATGLLPICLGEATKITSYLLDADKKYQGMAKLGIRTNTADAEGDVLQTRPVPILSDNTIEMALDSFRGEISQIPPMYSALKLNGKPLYELARQGIEVERKPRNITIFELKKLGFDNDELALFVHCSKGTYIRTLVEDLGEILECGAHLKSLRRVAAGPFDINQTVSLDKLTALAEEGVDALDALLIPMHTALADWPEISLSDNSAYYVRQGQPVLVPKAPSNGWVRLMGEKPDDFIGIGHILEDGRVAPKRLVNL</sequence>
<evidence type="ECO:0000256" key="3">
    <source>
        <dbReference type="ARBA" id="ARBA00023235"/>
    </source>
</evidence>
<dbReference type="InterPro" id="IPR014780">
    <property type="entry name" value="tRNA_psdUridine_synth_TruB"/>
</dbReference>
<evidence type="ECO:0000259" key="6">
    <source>
        <dbReference type="Pfam" id="PF16198"/>
    </source>
</evidence>
<dbReference type="GO" id="GO:0006400">
    <property type="term" value="P:tRNA modification"/>
    <property type="evidence" value="ECO:0007669"/>
    <property type="project" value="TreeGrafter"/>
</dbReference>
<dbReference type="EMBL" id="UOFT01000048">
    <property type="protein sequence ID" value="VAW95653.1"/>
    <property type="molecule type" value="Genomic_DNA"/>
</dbReference>
<dbReference type="InterPro" id="IPR002501">
    <property type="entry name" value="PsdUridine_synth_N"/>
</dbReference>
<evidence type="ECO:0000259" key="5">
    <source>
        <dbReference type="Pfam" id="PF09157"/>
    </source>
</evidence>
<gene>
    <name evidence="7" type="ORF">MNBD_GAMMA23-1150</name>
</gene>
<protein>
    <recommendedName>
        <fullName evidence="1">tRNA pseudouridine(55) synthase</fullName>
        <ecNumber evidence="1">5.4.99.25</ecNumber>
    </recommendedName>
</protein>
<evidence type="ECO:0000256" key="1">
    <source>
        <dbReference type="ARBA" id="ARBA00012787"/>
    </source>
</evidence>
<keyword evidence="2" id="KW-0819">tRNA processing</keyword>
<dbReference type="InterPro" id="IPR032819">
    <property type="entry name" value="TruB_C"/>
</dbReference>
<dbReference type="NCBIfam" id="TIGR00431">
    <property type="entry name" value="TruB"/>
    <property type="match status" value="1"/>
</dbReference>
<dbReference type="Pfam" id="PF09157">
    <property type="entry name" value="TruB-C_2"/>
    <property type="match status" value="1"/>
</dbReference>
<dbReference type="InterPro" id="IPR036974">
    <property type="entry name" value="PUA_sf"/>
</dbReference>
<evidence type="ECO:0000313" key="7">
    <source>
        <dbReference type="EMBL" id="VAW95653.1"/>
    </source>
</evidence>
<reference evidence="7" key="1">
    <citation type="submission" date="2018-06" db="EMBL/GenBank/DDBJ databases">
        <authorList>
            <person name="Zhirakovskaya E."/>
        </authorList>
    </citation>
    <scope>NUCLEOTIDE SEQUENCE</scope>
</reference>
<feature type="domain" description="tRNA pseudouridylate synthase B C-terminal" evidence="6">
    <location>
        <begin position="181"/>
        <end position="241"/>
    </location>
</feature>